<dbReference type="Proteomes" id="UP000265515">
    <property type="component" value="Unassembled WGS sequence"/>
</dbReference>
<name>A0A388KXJ0_CHABU</name>
<feature type="compositionally biased region" description="Basic and acidic residues" evidence="1">
    <location>
        <begin position="65"/>
        <end position="88"/>
    </location>
</feature>
<dbReference type="AlphaFoldDB" id="A0A388KXJ0"/>
<evidence type="ECO:0000313" key="2">
    <source>
        <dbReference type="EMBL" id="GBG74767.1"/>
    </source>
</evidence>
<feature type="compositionally biased region" description="Basic and acidic residues" evidence="1">
    <location>
        <begin position="1"/>
        <end position="25"/>
    </location>
</feature>
<evidence type="ECO:0000313" key="3">
    <source>
        <dbReference type="Proteomes" id="UP000265515"/>
    </source>
</evidence>
<evidence type="ECO:0000256" key="1">
    <source>
        <dbReference type="SAM" id="MobiDB-lite"/>
    </source>
</evidence>
<keyword evidence="3" id="KW-1185">Reference proteome</keyword>
<gene>
    <name evidence="2" type="ORF">CBR_g19279</name>
</gene>
<accession>A0A388KXJ0</accession>
<reference evidence="2 3" key="1">
    <citation type="journal article" date="2018" name="Cell">
        <title>The Chara Genome: Secondary Complexity and Implications for Plant Terrestrialization.</title>
        <authorList>
            <person name="Nishiyama T."/>
            <person name="Sakayama H."/>
            <person name="Vries J.D."/>
            <person name="Buschmann H."/>
            <person name="Saint-Marcoux D."/>
            <person name="Ullrich K.K."/>
            <person name="Haas F.B."/>
            <person name="Vanderstraeten L."/>
            <person name="Becker D."/>
            <person name="Lang D."/>
            <person name="Vosolsobe S."/>
            <person name="Rombauts S."/>
            <person name="Wilhelmsson P.K.I."/>
            <person name="Janitza P."/>
            <person name="Kern R."/>
            <person name="Heyl A."/>
            <person name="Rumpler F."/>
            <person name="Villalobos L.I.A.C."/>
            <person name="Clay J.M."/>
            <person name="Skokan R."/>
            <person name="Toyoda A."/>
            <person name="Suzuki Y."/>
            <person name="Kagoshima H."/>
            <person name="Schijlen E."/>
            <person name="Tajeshwar N."/>
            <person name="Catarino B."/>
            <person name="Hetherington A.J."/>
            <person name="Saltykova A."/>
            <person name="Bonnot C."/>
            <person name="Breuninger H."/>
            <person name="Symeonidi A."/>
            <person name="Radhakrishnan G.V."/>
            <person name="Van Nieuwerburgh F."/>
            <person name="Deforce D."/>
            <person name="Chang C."/>
            <person name="Karol K.G."/>
            <person name="Hedrich R."/>
            <person name="Ulvskov P."/>
            <person name="Glockner G."/>
            <person name="Delwiche C.F."/>
            <person name="Petrasek J."/>
            <person name="Van de Peer Y."/>
            <person name="Friml J."/>
            <person name="Beilby M."/>
            <person name="Dolan L."/>
            <person name="Kohara Y."/>
            <person name="Sugano S."/>
            <person name="Fujiyama A."/>
            <person name="Delaux P.-M."/>
            <person name="Quint M."/>
            <person name="TheiBen G."/>
            <person name="Hagemann M."/>
            <person name="Harholt J."/>
            <person name="Dunand C."/>
            <person name="Zachgo S."/>
            <person name="Langdale J."/>
            <person name="Maumus F."/>
            <person name="Straeten D.V.D."/>
            <person name="Gould S.B."/>
            <person name="Rensing S.A."/>
        </authorList>
    </citation>
    <scope>NUCLEOTIDE SEQUENCE [LARGE SCALE GENOMIC DNA]</scope>
    <source>
        <strain evidence="2 3">S276</strain>
    </source>
</reference>
<comment type="caution">
    <text evidence="2">The sequence shown here is derived from an EMBL/GenBank/DDBJ whole genome shotgun (WGS) entry which is preliminary data.</text>
</comment>
<dbReference type="Gramene" id="GBG74767">
    <property type="protein sequence ID" value="GBG74767"/>
    <property type="gene ID" value="CBR_g19279"/>
</dbReference>
<organism evidence="2 3">
    <name type="scientific">Chara braunii</name>
    <name type="common">Braun's stonewort</name>
    <dbReference type="NCBI Taxonomy" id="69332"/>
    <lineage>
        <taxon>Eukaryota</taxon>
        <taxon>Viridiplantae</taxon>
        <taxon>Streptophyta</taxon>
        <taxon>Charophyceae</taxon>
        <taxon>Charales</taxon>
        <taxon>Characeae</taxon>
        <taxon>Chara</taxon>
    </lineage>
</organism>
<sequence>MDIESERESGENEEKRGEKKERGSGAEDALSLAPVDEPCRSDSTDNEHHQLLKLQCDGSNSIDSPSRELERLTSHGHGHGDSHHGIDDNGHVKKLSWMGRICEFRTKAVFVYESLFILSALAVYKFCTRDTELSWWRGVYTSAAVPSRRPPPIVVPCEVDWLAFHVHYPNPDPDYTWDHSTGLPSACSAESSARNDRMIVRRGPDSS</sequence>
<feature type="compositionally biased region" description="Basic and acidic residues" evidence="1">
    <location>
        <begin position="37"/>
        <end position="50"/>
    </location>
</feature>
<protein>
    <submittedName>
        <fullName evidence="2">Uncharacterized protein</fullName>
    </submittedName>
</protein>
<proteinExistence type="predicted"/>
<feature type="region of interest" description="Disordered" evidence="1">
    <location>
        <begin position="1"/>
        <end position="88"/>
    </location>
</feature>
<dbReference type="EMBL" id="BFEA01000210">
    <property type="protein sequence ID" value="GBG74767.1"/>
    <property type="molecule type" value="Genomic_DNA"/>
</dbReference>